<gene>
    <name evidence="1" type="ORF">POTOM_041597</name>
</gene>
<dbReference type="Proteomes" id="UP000886885">
    <property type="component" value="Chromosome 12A"/>
</dbReference>
<evidence type="ECO:0000313" key="2">
    <source>
        <dbReference type="Proteomes" id="UP000886885"/>
    </source>
</evidence>
<dbReference type="EMBL" id="JAAWWB010000023">
    <property type="protein sequence ID" value="KAG6753615.1"/>
    <property type="molecule type" value="Genomic_DNA"/>
</dbReference>
<keyword evidence="2" id="KW-1185">Reference proteome</keyword>
<evidence type="ECO:0000313" key="1">
    <source>
        <dbReference type="EMBL" id="KAG6753615.1"/>
    </source>
</evidence>
<dbReference type="OrthoDB" id="851173at2759"/>
<dbReference type="AlphaFoldDB" id="A0A8X7YPG2"/>
<protein>
    <submittedName>
        <fullName evidence="1">Uncharacterized protein</fullName>
    </submittedName>
</protein>
<accession>A0A8X7YPG2</accession>
<comment type="caution">
    <text evidence="1">The sequence shown here is derived from an EMBL/GenBank/DDBJ whole genome shotgun (WGS) entry which is preliminary data.</text>
</comment>
<name>A0A8X7YPG2_POPTO</name>
<proteinExistence type="predicted"/>
<organism evidence="1 2">
    <name type="scientific">Populus tomentosa</name>
    <name type="common">Chinese white poplar</name>
    <dbReference type="NCBI Taxonomy" id="118781"/>
    <lineage>
        <taxon>Eukaryota</taxon>
        <taxon>Viridiplantae</taxon>
        <taxon>Streptophyta</taxon>
        <taxon>Embryophyta</taxon>
        <taxon>Tracheophyta</taxon>
        <taxon>Spermatophyta</taxon>
        <taxon>Magnoliopsida</taxon>
        <taxon>eudicotyledons</taxon>
        <taxon>Gunneridae</taxon>
        <taxon>Pentapetalae</taxon>
        <taxon>rosids</taxon>
        <taxon>fabids</taxon>
        <taxon>Malpighiales</taxon>
        <taxon>Salicaceae</taxon>
        <taxon>Saliceae</taxon>
        <taxon>Populus</taxon>
    </lineage>
</organism>
<reference evidence="1" key="1">
    <citation type="journal article" date="2020" name="bioRxiv">
        <title>Hybrid origin of Populus tomentosa Carr. identified through genome sequencing and phylogenomic analysis.</title>
        <authorList>
            <person name="An X."/>
            <person name="Gao K."/>
            <person name="Chen Z."/>
            <person name="Li J."/>
            <person name="Yang X."/>
            <person name="Yang X."/>
            <person name="Zhou J."/>
            <person name="Guo T."/>
            <person name="Zhao T."/>
            <person name="Huang S."/>
            <person name="Miao D."/>
            <person name="Khan W.U."/>
            <person name="Rao P."/>
            <person name="Ye M."/>
            <person name="Lei B."/>
            <person name="Liao W."/>
            <person name="Wang J."/>
            <person name="Ji L."/>
            <person name="Li Y."/>
            <person name="Guo B."/>
            <person name="Mustafa N.S."/>
            <person name="Li S."/>
            <person name="Yun Q."/>
            <person name="Keller S.R."/>
            <person name="Mao J."/>
            <person name="Zhang R."/>
            <person name="Strauss S.H."/>
        </authorList>
    </citation>
    <scope>NUCLEOTIDE SEQUENCE</scope>
    <source>
        <strain evidence="1">GM15</strain>
        <tissue evidence="1">Leaf</tissue>
    </source>
</reference>
<sequence length="155" mass="18058">MKVLSWNLCGLGRAGKLRVVGRLIDIHNIEVCFLLETKIKTCTDSLIFRVWNNSNVNWACNEAEGSRGGRFRFIKKLSFVAAQLRRWNKDDFGDQEYKLQVVISQIDELERKQEADPLCPSDHLKLESLIKDKWTYSRLPSLISRKLSNKDNNFR</sequence>